<dbReference type="PANTHER" id="PTHR34374">
    <property type="entry name" value="LARGE RIBOSOMAL RNA SUBUNIT ACCUMULATION PROTEIN YCED HOMOLOG 1, CHLOROPLASTIC"/>
    <property type="match status" value="1"/>
</dbReference>
<dbReference type="InterPro" id="IPR003772">
    <property type="entry name" value="YceD"/>
</dbReference>
<gene>
    <name evidence="1" type="ORF">ENJ03_04085</name>
</gene>
<protein>
    <submittedName>
        <fullName evidence="1">DUF177 domain-containing protein</fullName>
    </submittedName>
</protein>
<dbReference type="Proteomes" id="UP000886268">
    <property type="component" value="Unassembled WGS sequence"/>
</dbReference>
<dbReference type="Pfam" id="PF02620">
    <property type="entry name" value="YceD"/>
    <property type="match status" value="1"/>
</dbReference>
<dbReference type="EMBL" id="DRKW01000238">
    <property type="protein sequence ID" value="HEB74379.1"/>
    <property type="molecule type" value="Genomic_DNA"/>
</dbReference>
<comment type="caution">
    <text evidence="1">The sequence shown here is derived from an EMBL/GenBank/DDBJ whole genome shotgun (WGS) entry which is preliminary data.</text>
</comment>
<dbReference type="AlphaFoldDB" id="A0A7V1I4P6"/>
<organism evidence="1">
    <name type="scientific">Desulfofervidus auxilii</name>
    <dbReference type="NCBI Taxonomy" id="1621989"/>
    <lineage>
        <taxon>Bacteria</taxon>
        <taxon>Pseudomonadati</taxon>
        <taxon>Thermodesulfobacteriota</taxon>
        <taxon>Candidatus Desulfofervidia</taxon>
        <taxon>Candidatus Desulfofervidales</taxon>
        <taxon>Candidatus Desulfofervidaceae</taxon>
        <taxon>Candidatus Desulfofervidus</taxon>
    </lineage>
</organism>
<proteinExistence type="predicted"/>
<reference evidence="1" key="1">
    <citation type="journal article" date="2020" name="mSystems">
        <title>Genome- and Community-Level Interaction Insights into Carbon Utilization and Element Cycling Functions of Hydrothermarchaeota in Hydrothermal Sediment.</title>
        <authorList>
            <person name="Zhou Z."/>
            <person name="Liu Y."/>
            <person name="Xu W."/>
            <person name="Pan J."/>
            <person name="Luo Z.H."/>
            <person name="Li M."/>
        </authorList>
    </citation>
    <scope>NUCLEOTIDE SEQUENCE [LARGE SCALE GENOMIC DNA]</scope>
    <source>
        <strain evidence="1">HyVt-45</strain>
    </source>
</reference>
<accession>A0A7V1I4P6</accession>
<sequence length="174" mass="20057">MIVRIEDIPSEGLELVFREEKKWWDTKKEAYMAVELACPVVAKLKLKLMGEKVHIIGEIHTKLKLFCARCLETFVFPLNTTMDFTLVPSNQLPKTETLRLKKEDLEVEFFNGAEIDLAQILMGQIFLNIPMKPLCQPNCAGLCPYCGVNLNKEKCKCEKPKIRPFYEALKHLKL</sequence>
<dbReference type="PANTHER" id="PTHR34374:SF1">
    <property type="entry name" value="LARGE RIBOSOMAL RNA SUBUNIT ACCUMULATION PROTEIN YCED HOMOLOG 1, CHLOROPLASTIC"/>
    <property type="match status" value="1"/>
</dbReference>
<name>A0A7V1I4P6_DESA2</name>
<evidence type="ECO:0000313" key="1">
    <source>
        <dbReference type="EMBL" id="HEB74379.1"/>
    </source>
</evidence>